<dbReference type="GO" id="GO:0043565">
    <property type="term" value="F:sequence-specific DNA binding"/>
    <property type="evidence" value="ECO:0007669"/>
    <property type="project" value="InterPro"/>
</dbReference>
<evidence type="ECO:0000313" key="6">
    <source>
        <dbReference type="EMBL" id="REA60094.1"/>
    </source>
</evidence>
<feature type="transmembrane region" description="Helical" evidence="4">
    <location>
        <begin position="176"/>
        <end position="196"/>
    </location>
</feature>
<name>A0A3D8Y9F3_9BACT</name>
<evidence type="ECO:0000256" key="4">
    <source>
        <dbReference type="SAM" id="Phobius"/>
    </source>
</evidence>
<comment type="caution">
    <text evidence="6">The sequence shown here is derived from an EMBL/GenBank/DDBJ whole genome shotgun (WGS) entry which is preliminary data.</text>
</comment>
<dbReference type="Gene3D" id="1.10.10.60">
    <property type="entry name" value="Homeodomain-like"/>
    <property type="match status" value="1"/>
</dbReference>
<dbReference type="GO" id="GO:0003700">
    <property type="term" value="F:DNA-binding transcription factor activity"/>
    <property type="evidence" value="ECO:0007669"/>
    <property type="project" value="InterPro"/>
</dbReference>
<feature type="transmembrane region" description="Helical" evidence="4">
    <location>
        <begin position="99"/>
        <end position="119"/>
    </location>
</feature>
<evidence type="ECO:0000256" key="3">
    <source>
        <dbReference type="ARBA" id="ARBA00023163"/>
    </source>
</evidence>
<sequence>MGNWKAAFFLLATGQGMLLTFALIVKGFSNKRPALFLGIILYVMSMELLNAWGMQVHYHSVPGAFAFWIFQSYLLLPLALWFLMQLTTYDNYIFEKKNWLVFIPVLIEISVNAFWRFYWRNYNSNVPSLLKNPVWFFLTELLPIIGMVVVLSVYTQRLIKLHYRFSRQQVRLGAKGLFRMYGLLFFLSILTVLWIAGVVLHLPVFAGIELLITACLFTLGYIGYADIDFFRLPQLPGISPEKSEFTMYDDATEMQRLKSAFEKDKVFTQPKLTVDQLATGLNLPVRYVSHLINNYCEANFSTFVNTYRVQEVISKLADPGQQHKTILALALESGFSSKSTFNQVFKQHTGKLPSSYLLTANSDNLLK</sequence>
<dbReference type="EMBL" id="QNUL01000012">
    <property type="protein sequence ID" value="REA60094.1"/>
    <property type="molecule type" value="Genomic_DNA"/>
</dbReference>
<feature type="transmembrane region" description="Helical" evidence="4">
    <location>
        <begin position="6"/>
        <end position="25"/>
    </location>
</feature>
<dbReference type="PROSITE" id="PS00041">
    <property type="entry name" value="HTH_ARAC_FAMILY_1"/>
    <property type="match status" value="1"/>
</dbReference>
<keyword evidence="4" id="KW-0812">Transmembrane</keyword>
<dbReference type="AlphaFoldDB" id="A0A3D8Y9F3"/>
<dbReference type="Proteomes" id="UP000256373">
    <property type="component" value="Unassembled WGS sequence"/>
</dbReference>
<dbReference type="PANTHER" id="PTHR43280:SF29">
    <property type="entry name" value="ARAC-FAMILY TRANSCRIPTIONAL REGULATOR"/>
    <property type="match status" value="1"/>
</dbReference>
<feature type="transmembrane region" description="Helical" evidence="4">
    <location>
        <begin position="65"/>
        <end position="87"/>
    </location>
</feature>
<evidence type="ECO:0000256" key="1">
    <source>
        <dbReference type="ARBA" id="ARBA00023015"/>
    </source>
</evidence>
<proteinExistence type="predicted"/>
<dbReference type="SMART" id="SM00342">
    <property type="entry name" value="HTH_ARAC"/>
    <property type="match status" value="1"/>
</dbReference>
<protein>
    <recommendedName>
        <fullName evidence="5">HTH araC/xylS-type domain-containing protein</fullName>
    </recommendedName>
</protein>
<dbReference type="PANTHER" id="PTHR43280">
    <property type="entry name" value="ARAC-FAMILY TRANSCRIPTIONAL REGULATOR"/>
    <property type="match status" value="1"/>
</dbReference>
<feature type="transmembrane region" description="Helical" evidence="4">
    <location>
        <begin position="202"/>
        <end position="224"/>
    </location>
</feature>
<reference evidence="6 7" key="1">
    <citation type="submission" date="2018-07" db="EMBL/GenBank/DDBJ databases">
        <title>Dyadobacter roseus sp. nov., isolated from rose rhizosphere soil.</title>
        <authorList>
            <person name="Chen L."/>
        </authorList>
    </citation>
    <scope>NUCLEOTIDE SEQUENCE [LARGE SCALE GENOMIC DNA]</scope>
    <source>
        <strain evidence="6 7">RS19</strain>
    </source>
</reference>
<keyword evidence="4" id="KW-1133">Transmembrane helix</keyword>
<dbReference type="InterPro" id="IPR018060">
    <property type="entry name" value="HTH_AraC"/>
</dbReference>
<keyword evidence="4" id="KW-0472">Membrane</keyword>
<gene>
    <name evidence="6" type="ORF">DSL64_15550</name>
</gene>
<dbReference type="Pfam" id="PF12833">
    <property type="entry name" value="HTH_18"/>
    <property type="match status" value="1"/>
</dbReference>
<keyword evidence="2" id="KW-0238">DNA-binding</keyword>
<evidence type="ECO:0000259" key="5">
    <source>
        <dbReference type="PROSITE" id="PS01124"/>
    </source>
</evidence>
<dbReference type="RefSeq" id="WP_115831839.1">
    <property type="nucleotide sequence ID" value="NZ_QNUL01000012.1"/>
</dbReference>
<feature type="transmembrane region" description="Helical" evidence="4">
    <location>
        <begin position="134"/>
        <end position="155"/>
    </location>
</feature>
<evidence type="ECO:0000313" key="7">
    <source>
        <dbReference type="Proteomes" id="UP000256373"/>
    </source>
</evidence>
<dbReference type="InterPro" id="IPR018062">
    <property type="entry name" value="HTH_AraC-typ_CS"/>
</dbReference>
<dbReference type="PROSITE" id="PS01124">
    <property type="entry name" value="HTH_ARAC_FAMILY_2"/>
    <property type="match status" value="1"/>
</dbReference>
<dbReference type="InterPro" id="IPR009057">
    <property type="entry name" value="Homeodomain-like_sf"/>
</dbReference>
<accession>A0A3D8Y9F3</accession>
<dbReference type="OrthoDB" id="5492415at2"/>
<dbReference type="SUPFAM" id="SSF46689">
    <property type="entry name" value="Homeodomain-like"/>
    <property type="match status" value="1"/>
</dbReference>
<evidence type="ECO:0000256" key="2">
    <source>
        <dbReference type="ARBA" id="ARBA00023125"/>
    </source>
</evidence>
<feature type="transmembrane region" description="Helical" evidence="4">
    <location>
        <begin position="34"/>
        <end position="53"/>
    </location>
</feature>
<keyword evidence="3" id="KW-0804">Transcription</keyword>
<organism evidence="6 7">
    <name type="scientific">Dyadobacter luteus</name>
    <dbReference type="NCBI Taxonomy" id="2259619"/>
    <lineage>
        <taxon>Bacteria</taxon>
        <taxon>Pseudomonadati</taxon>
        <taxon>Bacteroidota</taxon>
        <taxon>Cytophagia</taxon>
        <taxon>Cytophagales</taxon>
        <taxon>Spirosomataceae</taxon>
        <taxon>Dyadobacter</taxon>
    </lineage>
</organism>
<feature type="domain" description="HTH araC/xylS-type" evidence="5">
    <location>
        <begin position="255"/>
        <end position="359"/>
    </location>
</feature>
<keyword evidence="7" id="KW-1185">Reference proteome</keyword>
<keyword evidence="1" id="KW-0805">Transcription regulation</keyword>